<evidence type="ECO:0000313" key="1">
    <source>
        <dbReference type="EMBL" id="KAI8666524.1"/>
    </source>
</evidence>
<gene>
    <name evidence="1" type="ORF">NCS57_00877500</name>
</gene>
<comment type="caution">
    <text evidence="1">The sequence shown here is derived from an EMBL/GenBank/DDBJ whole genome shotgun (WGS) entry which is preliminary data.</text>
</comment>
<organism evidence="1 2">
    <name type="scientific">Fusarium keratoplasticum</name>
    <dbReference type="NCBI Taxonomy" id="1328300"/>
    <lineage>
        <taxon>Eukaryota</taxon>
        <taxon>Fungi</taxon>
        <taxon>Dikarya</taxon>
        <taxon>Ascomycota</taxon>
        <taxon>Pezizomycotina</taxon>
        <taxon>Sordariomycetes</taxon>
        <taxon>Hypocreomycetidae</taxon>
        <taxon>Hypocreales</taxon>
        <taxon>Nectriaceae</taxon>
        <taxon>Fusarium</taxon>
        <taxon>Fusarium solani species complex</taxon>
    </lineage>
</organism>
<name>A0ACC0QTQ1_9HYPO</name>
<sequence length="367" mass="39787">MIRPAGSPRSASSSPSPSTNMSGQYANAVYYPSWRVYKERPPSSLDVSSITHVFYAFVGVNEDGTLRTLDEWADNDMEVDGEKGCLAAVAKLKTENPHIKTIVSIGGGGSSNEFPGLAESEDARETFAQQIKEFCDTHQLDGVDIDWEHPQTPEAGQNYVLFLQAIRQALPAPDYLLTSALPVGEYCLKQLDLPTVGELLDFLNLMAYDFTGAWTDVCGHHAQLLPPGEDDVYPTLRSSCQAGVDYVINHGFPSHKVLLGIPAYARYFGQARGPGHPFEGAGEMDYCDLPGEWVEGAHVDESVAAASFVDEGGDKGFVSFDVPATVRIKARYAKAMELGGLFYWTGAGDRTGDESLVAAGWNELQCA</sequence>
<proteinExistence type="predicted"/>
<dbReference type="Proteomes" id="UP001065298">
    <property type="component" value="Chromosome 6"/>
</dbReference>
<reference evidence="1" key="1">
    <citation type="submission" date="2022-06" db="EMBL/GenBank/DDBJ databases">
        <title>Fusarium solani species complex genomes reveal bases of compartmentalisation and animal pathogenesis.</title>
        <authorList>
            <person name="Tsai I.J."/>
        </authorList>
    </citation>
    <scope>NUCLEOTIDE SEQUENCE</scope>
    <source>
        <strain evidence="1">Fu6.1</strain>
    </source>
</reference>
<keyword evidence="2" id="KW-1185">Reference proteome</keyword>
<evidence type="ECO:0000313" key="2">
    <source>
        <dbReference type="Proteomes" id="UP001065298"/>
    </source>
</evidence>
<accession>A0ACC0QTQ1</accession>
<dbReference type="EMBL" id="CM046508">
    <property type="protein sequence ID" value="KAI8666524.1"/>
    <property type="molecule type" value="Genomic_DNA"/>
</dbReference>
<protein>
    <submittedName>
        <fullName evidence="1">Chitinase</fullName>
    </submittedName>
</protein>